<dbReference type="EMBL" id="BMAU01021379">
    <property type="protein sequence ID" value="GFY27479.1"/>
    <property type="molecule type" value="Genomic_DNA"/>
</dbReference>
<comment type="caution">
    <text evidence="1">The sequence shown here is derived from an EMBL/GenBank/DDBJ whole genome shotgun (WGS) entry which is preliminary data.</text>
</comment>
<evidence type="ECO:0000313" key="1">
    <source>
        <dbReference type="EMBL" id="GFY27479.1"/>
    </source>
</evidence>
<accession>A0A8X6W3T1</accession>
<sequence length="67" mass="7716">MYHETPLHGKKAHQVESLPQPDEIGSLIEEVVELARQINSEVGSDNIRKLLNSHYQKITKDELHRNT</sequence>
<gene>
    <name evidence="1" type="ORF">TNCV_2070991</name>
</gene>
<keyword evidence="2" id="KW-1185">Reference proteome</keyword>
<reference evidence="1" key="1">
    <citation type="submission" date="2020-08" db="EMBL/GenBank/DDBJ databases">
        <title>Multicomponent nature underlies the extraordinary mechanical properties of spider dragline silk.</title>
        <authorList>
            <person name="Kono N."/>
            <person name="Nakamura H."/>
            <person name="Mori M."/>
            <person name="Yoshida Y."/>
            <person name="Ohtoshi R."/>
            <person name="Malay A.D."/>
            <person name="Moran D.A.P."/>
            <person name="Tomita M."/>
            <person name="Numata K."/>
            <person name="Arakawa K."/>
        </authorList>
    </citation>
    <scope>NUCLEOTIDE SEQUENCE</scope>
</reference>
<proteinExistence type="predicted"/>
<evidence type="ECO:0000313" key="2">
    <source>
        <dbReference type="Proteomes" id="UP000887159"/>
    </source>
</evidence>
<dbReference type="AlphaFoldDB" id="A0A8X6W3T1"/>
<protein>
    <submittedName>
        <fullName evidence="1">Uncharacterized protein</fullName>
    </submittedName>
</protein>
<name>A0A8X6W3T1_TRICX</name>
<dbReference type="Proteomes" id="UP000887159">
    <property type="component" value="Unassembled WGS sequence"/>
</dbReference>
<organism evidence="1 2">
    <name type="scientific">Trichonephila clavipes</name>
    <name type="common">Golden silk orbweaver</name>
    <name type="synonym">Nephila clavipes</name>
    <dbReference type="NCBI Taxonomy" id="2585209"/>
    <lineage>
        <taxon>Eukaryota</taxon>
        <taxon>Metazoa</taxon>
        <taxon>Ecdysozoa</taxon>
        <taxon>Arthropoda</taxon>
        <taxon>Chelicerata</taxon>
        <taxon>Arachnida</taxon>
        <taxon>Araneae</taxon>
        <taxon>Araneomorphae</taxon>
        <taxon>Entelegynae</taxon>
        <taxon>Araneoidea</taxon>
        <taxon>Nephilidae</taxon>
        <taxon>Trichonephila</taxon>
    </lineage>
</organism>